<keyword evidence="2" id="KW-1185">Reference proteome</keyword>
<reference evidence="1 2" key="1">
    <citation type="journal article" date="2023" name="Access Microbiol">
        <title>The genome of a steinernematid-associated Pseudomonas piscis bacterium encodes the biosynthesis of insect toxins.</title>
        <authorList>
            <person name="Awori R.M."/>
            <person name="Hendre P."/>
            <person name="Amugune N.O."/>
        </authorList>
    </citation>
    <scope>NUCLEOTIDE SEQUENCE [LARGE SCALE GENOMIC DNA]</scope>
    <source>
        <strain evidence="1 2">97</strain>
    </source>
</reference>
<protein>
    <submittedName>
        <fullName evidence="1">DUF2184 domain-containing protein</fullName>
    </submittedName>
</protein>
<evidence type="ECO:0000313" key="1">
    <source>
        <dbReference type="EMBL" id="WNH00915.1"/>
    </source>
</evidence>
<dbReference type="PIRSF" id="PIRSF029202">
    <property type="entry name" value="UCP029202"/>
    <property type="match status" value="1"/>
</dbReference>
<organism evidence="1 2">
    <name type="scientific">Xenorhabdus griffiniae</name>
    <dbReference type="NCBI Taxonomy" id="351672"/>
    <lineage>
        <taxon>Bacteria</taxon>
        <taxon>Pseudomonadati</taxon>
        <taxon>Pseudomonadota</taxon>
        <taxon>Gammaproteobacteria</taxon>
        <taxon>Enterobacterales</taxon>
        <taxon>Morganellaceae</taxon>
        <taxon>Xenorhabdus</taxon>
    </lineage>
</organism>
<dbReference type="Pfam" id="PF09950">
    <property type="entry name" value="Major_capside"/>
    <property type="match status" value="1"/>
</dbReference>
<name>A0ABY9XE94_9GAMM</name>
<dbReference type="Proteomes" id="UP001300348">
    <property type="component" value="Chromosome"/>
</dbReference>
<dbReference type="RefSeq" id="WP_223281748.1">
    <property type="nucleotide sequence ID" value="NZ_CAWPOC010000235.1"/>
</dbReference>
<proteinExistence type="predicted"/>
<sequence>MTMETVDIQDTLEQAAIEFDNTFEKQEYPDVQLGKFMTITQKGNVQTTDVLYGQEKGTQDLDNGLVDESTTSIELEDVHIEGKKMGYIDWAKGVVYTSLGVERAKRFGIQLDTTKLENLRGVCLRTIQKTALIGHARRRDVTGMMNNPVVNIEDMTKQKPISAMSGAEARAWFINLIKLGYNASDQIVMPDTIAIDSMDLLTLSGLYDASITNGATNINALAAIKEALREFAQTEINIIGVPMGFAQGIGTKGANRACVYTNKEDTIFTDWARAPTTGSVFQRSSLSWEVPLEAQFTGAIIRKLDRFIYVDYKSS</sequence>
<accession>A0ABY9XE94</accession>
<gene>
    <name evidence="1" type="ORF">QL112_013735</name>
</gene>
<dbReference type="GeneID" id="88856638"/>
<evidence type="ECO:0000313" key="2">
    <source>
        <dbReference type="Proteomes" id="UP001300348"/>
    </source>
</evidence>
<dbReference type="EMBL" id="CP133647">
    <property type="protein sequence ID" value="WNH00915.1"/>
    <property type="molecule type" value="Genomic_DNA"/>
</dbReference>
<dbReference type="InterPro" id="IPR020049">
    <property type="entry name" value="Major_capsid-like"/>
</dbReference>